<gene>
    <name evidence="2" type="ORF">ACFQJ7_15660</name>
</gene>
<proteinExistence type="predicted"/>
<evidence type="ECO:0000259" key="1">
    <source>
        <dbReference type="Pfam" id="PF24458"/>
    </source>
</evidence>
<dbReference type="EMBL" id="JBHSZQ010000050">
    <property type="protein sequence ID" value="MFC7127435.1"/>
    <property type="molecule type" value="Genomic_DNA"/>
</dbReference>
<sequence>MDSICWFWYSGPTSIAKGPEHRLDGMEETSLDTFVESHSEDDTHSATTVESATPTARWANDGQHCQKCDSPTQRLWNDDGTFVCSQCKSW</sequence>
<dbReference type="AlphaFoldDB" id="A0ABD5XE16"/>
<accession>A0ABD5XE16</accession>
<feature type="domain" description="DUF7573" evidence="1">
    <location>
        <begin position="52"/>
        <end position="90"/>
    </location>
</feature>
<reference evidence="2 3" key="1">
    <citation type="journal article" date="2014" name="Int. J. Syst. Evol. Microbiol.">
        <title>Complete genome sequence of Corynebacterium casei LMG S-19264T (=DSM 44701T), isolated from a smear-ripened cheese.</title>
        <authorList>
            <consortium name="US DOE Joint Genome Institute (JGI-PGF)"/>
            <person name="Walter F."/>
            <person name="Albersmeier A."/>
            <person name="Kalinowski J."/>
            <person name="Ruckert C."/>
        </authorList>
    </citation>
    <scope>NUCLEOTIDE SEQUENCE [LARGE SCALE GENOMIC DNA]</scope>
    <source>
        <strain evidence="2 3">CGMCC 4.7215</strain>
    </source>
</reference>
<comment type="caution">
    <text evidence="2">The sequence shown here is derived from an EMBL/GenBank/DDBJ whole genome shotgun (WGS) entry which is preliminary data.</text>
</comment>
<dbReference type="InterPro" id="IPR055995">
    <property type="entry name" value="DUF7573"/>
</dbReference>
<evidence type="ECO:0000313" key="2">
    <source>
        <dbReference type="EMBL" id="MFC7127435.1"/>
    </source>
</evidence>
<protein>
    <recommendedName>
        <fullName evidence="1">DUF7573 domain-containing protein</fullName>
    </recommendedName>
</protein>
<organism evidence="2 3">
    <name type="scientific">Halovenus rubra</name>
    <dbReference type="NCBI Taxonomy" id="869890"/>
    <lineage>
        <taxon>Archaea</taxon>
        <taxon>Methanobacteriati</taxon>
        <taxon>Methanobacteriota</taxon>
        <taxon>Stenosarchaea group</taxon>
        <taxon>Halobacteria</taxon>
        <taxon>Halobacteriales</taxon>
        <taxon>Haloarculaceae</taxon>
        <taxon>Halovenus</taxon>
    </lineage>
</organism>
<dbReference type="RefSeq" id="WP_382269374.1">
    <property type="nucleotide sequence ID" value="NZ_JBHSZQ010000050.1"/>
</dbReference>
<dbReference type="Pfam" id="PF24458">
    <property type="entry name" value="DUF7573"/>
    <property type="match status" value="1"/>
</dbReference>
<evidence type="ECO:0000313" key="3">
    <source>
        <dbReference type="Proteomes" id="UP001596414"/>
    </source>
</evidence>
<dbReference type="Proteomes" id="UP001596414">
    <property type="component" value="Unassembled WGS sequence"/>
</dbReference>
<name>A0ABD5XE16_9EURY</name>